<evidence type="ECO:0000313" key="2">
    <source>
        <dbReference type="EMBL" id="VDP68029.1"/>
    </source>
</evidence>
<feature type="compositionally biased region" description="Basic and acidic residues" evidence="1">
    <location>
        <begin position="41"/>
        <end position="57"/>
    </location>
</feature>
<evidence type="ECO:0000313" key="3">
    <source>
        <dbReference type="Proteomes" id="UP000272942"/>
    </source>
</evidence>
<dbReference type="WBParaSite" id="ECPE_0000297501-mRNA-1">
    <property type="protein sequence ID" value="ECPE_0000297501-mRNA-1"/>
    <property type="gene ID" value="ECPE_0000297501"/>
</dbReference>
<evidence type="ECO:0000313" key="4">
    <source>
        <dbReference type="WBParaSite" id="ECPE_0000297501-mRNA-1"/>
    </source>
</evidence>
<protein>
    <submittedName>
        <fullName evidence="2 4">Uncharacterized protein</fullName>
    </submittedName>
</protein>
<proteinExistence type="predicted"/>
<dbReference type="EMBL" id="UZAN01039993">
    <property type="protein sequence ID" value="VDP68029.1"/>
    <property type="molecule type" value="Genomic_DNA"/>
</dbReference>
<dbReference type="Proteomes" id="UP000272942">
    <property type="component" value="Unassembled WGS sequence"/>
</dbReference>
<accession>A0A183A7N7</accession>
<feature type="region of interest" description="Disordered" evidence="1">
    <location>
        <begin position="41"/>
        <end position="80"/>
    </location>
</feature>
<gene>
    <name evidence="2" type="ORF">ECPE_LOCUS2972</name>
</gene>
<sequence length="80" mass="9124">MFCSKQPVAYASVELVNGELTQLEQLKVIINPHHLKKKRKILPEDLRGGGRGRDGRDLWQTSSGQQDHEDQIVFPADDER</sequence>
<reference evidence="4" key="1">
    <citation type="submission" date="2016-06" db="UniProtKB">
        <authorList>
            <consortium name="WormBaseParasite"/>
        </authorList>
    </citation>
    <scope>IDENTIFICATION</scope>
</reference>
<name>A0A183A7N7_9TREM</name>
<dbReference type="AlphaFoldDB" id="A0A183A7N7"/>
<organism evidence="4">
    <name type="scientific">Echinostoma caproni</name>
    <dbReference type="NCBI Taxonomy" id="27848"/>
    <lineage>
        <taxon>Eukaryota</taxon>
        <taxon>Metazoa</taxon>
        <taxon>Spiralia</taxon>
        <taxon>Lophotrochozoa</taxon>
        <taxon>Platyhelminthes</taxon>
        <taxon>Trematoda</taxon>
        <taxon>Digenea</taxon>
        <taxon>Plagiorchiida</taxon>
        <taxon>Echinostomata</taxon>
        <taxon>Echinostomatoidea</taxon>
        <taxon>Echinostomatidae</taxon>
        <taxon>Echinostoma</taxon>
    </lineage>
</organism>
<evidence type="ECO:0000256" key="1">
    <source>
        <dbReference type="SAM" id="MobiDB-lite"/>
    </source>
</evidence>
<keyword evidence="3" id="KW-1185">Reference proteome</keyword>
<reference evidence="2 3" key="2">
    <citation type="submission" date="2018-11" db="EMBL/GenBank/DDBJ databases">
        <authorList>
            <consortium name="Pathogen Informatics"/>
        </authorList>
    </citation>
    <scope>NUCLEOTIDE SEQUENCE [LARGE SCALE GENOMIC DNA]</scope>
    <source>
        <strain evidence="2 3">Egypt</strain>
    </source>
</reference>